<evidence type="ECO:0000313" key="1">
    <source>
        <dbReference type="EMBL" id="QHT74788.1"/>
    </source>
</evidence>
<name>A0A6C0H2M3_9ZZZZ</name>
<protein>
    <submittedName>
        <fullName evidence="1">Uncharacterized protein</fullName>
    </submittedName>
</protein>
<accession>A0A6C0H2M3</accession>
<reference evidence="1" key="1">
    <citation type="journal article" date="2020" name="Nature">
        <title>Giant virus diversity and host interactions through global metagenomics.</title>
        <authorList>
            <person name="Schulz F."/>
            <person name="Roux S."/>
            <person name="Paez-Espino D."/>
            <person name="Jungbluth S."/>
            <person name="Walsh D.A."/>
            <person name="Denef V.J."/>
            <person name="McMahon K.D."/>
            <person name="Konstantinidis K.T."/>
            <person name="Eloe-Fadrosh E.A."/>
            <person name="Kyrpides N.C."/>
            <person name="Woyke T."/>
        </authorList>
    </citation>
    <scope>NUCLEOTIDE SEQUENCE</scope>
    <source>
        <strain evidence="1">GVMAG-M-3300023179-62</strain>
    </source>
</reference>
<dbReference type="EMBL" id="MN739858">
    <property type="protein sequence ID" value="QHT74788.1"/>
    <property type="molecule type" value="Genomic_DNA"/>
</dbReference>
<sequence>MTSILESEYIQQTRPYSQSELRDSRVSLFKSLRLGETIAYHDNCRHIYLTKQNGRKENEIRKNGKLVDGKCSVCWKIGKTPRHLRDKARNLCSEYYKIFLNPPQFLSYQKLDLETVYYKWLYEN</sequence>
<dbReference type="AlphaFoldDB" id="A0A6C0H2M3"/>
<organism evidence="1">
    <name type="scientific">viral metagenome</name>
    <dbReference type="NCBI Taxonomy" id="1070528"/>
    <lineage>
        <taxon>unclassified sequences</taxon>
        <taxon>metagenomes</taxon>
        <taxon>organismal metagenomes</taxon>
    </lineage>
</organism>
<proteinExistence type="predicted"/>